<accession>A0A2G9RW94</accession>
<dbReference type="Proteomes" id="UP000228934">
    <property type="component" value="Unassembled WGS sequence"/>
</dbReference>
<evidence type="ECO:0000256" key="1">
    <source>
        <dbReference type="SAM" id="MobiDB-lite"/>
    </source>
</evidence>
<evidence type="ECO:0000313" key="2">
    <source>
        <dbReference type="EMBL" id="PIO32148.1"/>
    </source>
</evidence>
<proteinExistence type="predicted"/>
<protein>
    <submittedName>
        <fullName evidence="2">Uncharacterized protein</fullName>
    </submittedName>
</protein>
<sequence>MAATQFGSGGSQPPVPTVMPQRRMRSPQQKCWQQGRVLPTSAQHQQQLQSSREAGQSASLLNKGLATGPRTAGLCPQLTEDGFPVKVDGTSVSTCIPQGCWAVSPDPQQHDRVSPVTLSSLQRQKGLQGEGPVQASPQRQICSLREAEVGWVSNALFGTIYLGTVWVQALEDWNYLPTSESTRLGSPPVLVFCRKGRDVMGGPVELRISWKVGDVLVSAPHIPLMSNAPYTRSDFPMENV</sequence>
<name>A0A2G9RW94_AQUCT</name>
<feature type="region of interest" description="Disordered" evidence="1">
    <location>
        <begin position="1"/>
        <end position="57"/>
    </location>
</feature>
<dbReference type="AlphaFoldDB" id="A0A2G9RW94"/>
<reference evidence="3" key="1">
    <citation type="journal article" date="2017" name="Nat. Commun.">
        <title>The North American bullfrog draft genome provides insight into hormonal regulation of long noncoding RNA.</title>
        <authorList>
            <person name="Hammond S.A."/>
            <person name="Warren R.L."/>
            <person name="Vandervalk B.P."/>
            <person name="Kucuk E."/>
            <person name="Khan H."/>
            <person name="Gibb E.A."/>
            <person name="Pandoh P."/>
            <person name="Kirk H."/>
            <person name="Zhao Y."/>
            <person name="Jones M."/>
            <person name="Mungall A.J."/>
            <person name="Coope R."/>
            <person name="Pleasance S."/>
            <person name="Moore R.A."/>
            <person name="Holt R.A."/>
            <person name="Round J.M."/>
            <person name="Ohora S."/>
            <person name="Walle B.V."/>
            <person name="Veldhoen N."/>
            <person name="Helbing C.C."/>
            <person name="Birol I."/>
        </authorList>
    </citation>
    <scope>NUCLEOTIDE SEQUENCE [LARGE SCALE GENOMIC DNA]</scope>
</reference>
<dbReference type="EMBL" id="KV931282">
    <property type="protein sequence ID" value="PIO32148.1"/>
    <property type="molecule type" value="Genomic_DNA"/>
</dbReference>
<evidence type="ECO:0000313" key="3">
    <source>
        <dbReference type="Proteomes" id="UP000228934"/>
    </source>
</evidence>
<keyword evidence="3" id="KW-1185">Reference proteome</keyword>
<gene>
    <name evidence="2" type="ORF">AB205_0108510</name>
</gene>
<feature type="compositionally biased region" description="Polar residues" evidence="1">
    <location>
        <begin position="40"/>
        <end position="57"/>
    </location>
</feature>
<organism evidence="2 3">
    <name type="scientific">Aquarana catesbeiana</name>
    <name type="common">American bullfrog</name>
    <name type="synonym">Rana catesbeiana</name>
    <dbReference type="NCBI Taxonomy" id="8400"/>
    <lineage>
        <taxon>Eukaryota</taxon>
        <taxon>Metazoa</taxon>
        <taxon>Chordata</taxon>
        <taxon>Craniata</taxon>
        <taxon>Vertebrata</taxon>
        <taxon>Euteleostomi</taxon>
        <taxon>Amphibia</taxon>
        <taxon>Batrachia</taxon>
        <taxon>Anura</taxon>
        <taxon>Neobatrachia</taxon>
        <taxon>Ranoidea</taxon>
        <taxon>Ranidae</taxon>
        <taxon>Aquarana</taxon>
    </lineage>
</organism>